<keyword evidence="1" id="KW-0812">Transmembrane</keyword>
<evidence type="ECO:0000313" key="2">
    <source>
        <dbReference type="EMBL" id="EGY33284.1"/>
    </source>
</evidence>
<sequence length="53" mass="5978">MMTILSLLSAPSLSYFALSLLPFFPFYSLFLYAIRVLFQKQASNQLPSLSTLS</sequence>
<proteinExistence type="predicted"/>
<feature type="transmembrane region" description="Helical" evidence="1">
    <location>
        <begin position="12"/>
        <end position="34"/>
    </location>
</feature>
<organism evidence="2 3">
    <name type="scientific">Aggregatibacter actinomycetemcomitans serotype e str. SC1083</name>
    <dbReference type="NCBI Taxonomy" id="907488"/>
    <lineage>
        <taxon>Bacteria</taxon>
        <taxon>Pseudomonadati</taxon>
        <taxon>Pseudomonadota</taxon>
        <taxon>Gammaproteobacteria</taxon>
        <taxon>Pasteurellales</taxon>
        <taxon>Pasteurellaceae</taxon>
        <taxon>Aggregatibacter</taxon>
    </lineage>
</organism>
<evidence type="ECO:0000313" key="3">
    <source>
        <dbReference type="Proteomes" id="UP000005508"/>
    </source>
</evidence>
<dbReference type="Proteomes" id="UP000005508">
    <property type="component" value="Unassembled WGS sequence"/>
</dbReference>
<reference evidence="2 3" key="1">
    <citation type="submission" date="2010-10" db="EMBL/GenBank/DDBJ databases">
        <authorList>
            <person name="Chen C."/>
            <person name="Kittichotirat W."/>
            <person name="Asikainen S."/>
            <person name="Bumgarner R."/>
        </authorList>
    </citation>
    <scope>NUCLEOTIDE SEQUENCE [LARGE SCALE GENOMIC DNA]</scope>
    <source>
        <strain evidence="2 3">SC1083</strain>
    </source>
</reference>
<dbReference type="EMBL" id="AEJM01000033">
    <property type="protein sequence ID" value="EGY33284.1"/>
    <property type="molecule type" value="Genomic_DNA"/>
</dbReference>
<evidence type="ECO:0000256" key="1">
    <source>
        <dbReference type="SAM" id="Phobius"/>
    </source>
</evidence>
<keyword evidence="1" id="KW-0472">Membrane</keyword>
<protein>
    <submittedName>
        <fullName evidence="2">Uncharacterized protein</fullName>
    </submittedName>
</protein>
<comment type="caution">
    <text evidence="2">The sequence shown here is derived from an EMBL/GenBank/DDBJ whole genome shotgun (WGS) entry which is preliminary data.</text>
</comment>
<dbReference type="AlphaFoldDB" id="G4A9L8"/>
<accession>G4A9L8</accession>
<gene>
    <name evidence="2" type="ORF">SC1083_1535</name>
</gene>
<keyword evidence="1" id="KW-1133">Transmembrane helix</keyword>
<name>G4A9L8_AGGAC</name>